<comment type="caution">
    <text evidence="3">The sequence shown here is derived from an EMBL/GenBank/DDBJ whole genome shotgun (WGS) entry which is preliminary data.</text>
</comment>
<feature type="region of interest" description="Disordered" evidence="1">
    <location>
        <begin position="1083"/>
        <end position="1118"/>
    </location>
</feature>
<evidence type="ECO:0000313" key="4">
    <source>
        <dbReference type="Proteomes" id="UP000887458"/>
    </source>
</evidence>
<feature type="transmembrane region" description="Helical" evidence="2">
    <location>
        <begin position="1494"/>
        <end position="1513"/>
    </location>
</feature>
<sequence length="1841" mass="207353">MIVMVIDCGSFIQSYQDANYKNIVYNKPNSFNCDKSVYDKFYLCEKIQQASWKMHRDDYMNPTTEFCCFIWDFMDCEIKEAEKCSKDFANQIEADTKQFYEPTCRHIGAEYKSYSCVSFLSKAASVGIGAFLAGLLSFCAYHFRKGINTITNQMRVLGGFPIIETSPTAVMSNEPMTEISPTTTTEVTRIKLKGIAPMRTTPTMMSDKPMIEISPTTTKTSGIILEKMMKLSQALAAESAMMPDSIALKINNQDIDMRNLTEWYLKIFPYKSVYGLPLSLNCKTNKKESFEIVCDYIGSTYQSWSCWWTKDKQIYFSIGFFILIILSIFIIIGIYRINRLINSNQITAERDRTFQRIDNNQIDWDGIRFPYKPVYGIPKSLNCDKSIHEKFDQCEHTIQRKWKVIIPDYFYETKNFCCFVWETMDCEIGVVTQCSQQYSEKLASNTKETFTKVCAQIVGSGYDSSSCWWTAERQKYAIIAAIVLSIILVVIISASIYGCVDCYRKKAAVKLANKIVIDGKLSPTRSISNKNDGQISPTKSISNKNGNIVDIKDGQISPTKSISNKNGNIVDIKDGQISPTKSISNKNGNIVVIKDGKLSSTKSICNKNGNNVVIKDGKLSRQSSLSHKPSINSISKNESGNIFDIKDVQLARQSSLSHKPSINSISKNESGNIFDINDDKLSRNSSINSISSYKSDSDYLFKTIAQQWEELSRNSLMNESSTSLNPSIQEPTPEIEKDTLFNDPKSDRSFQRIDNNQIDWDGIRFPYKSVYGIPKSLNCDESIHERFDQCEYSIQRKWEVSIPDYFYKTKKFCCFVWETMDCEIGVVTQCSQEYSEKLASNTKETFTKVCAQIVGSGYDISSCWWTAERQKHAIIAAIVIGIILAVIISASIYGCVYCHRKKAAAKLANEIVKDGKLSPKSSTRSISNKNGNIAVIKDGKLSRQSSTRSTSNINGNIAVIKDGKLSRQSSTRSTSNINGNIAVIKGGQLSRQSSTRSTSNINGNIAVIKDGQLSRQSSTRSTSNINGNIAVIKGGQLSRQSSTRSTSNINGNIAVIKDGQLSRQSSTRSTSNKNVNIVDSGNLFGKIRQPPEGLQQPSLSRNSSINNSSTLLNQPIPNVEQPPSILNVEQPPTILNVEQPPTILNVEQPPSILNVEQQPPTILNVEQPPSILNVEQQPPTILNVEQPPTILNVEQQPPTILNVEQPPTILNVEQQPPTILNVEQPPTILNVEQPPSILNVEQQPPTILNVEQPPSILNVEQQPPTILNVEQQPPTILNVEQQPPTILNVEQPPSILNVEQQQSTQQPPTILNVGQQPPSILNVEQPPTILNVGQQPPTILNVGQQPPTILNVGQQPPSILNVEQQQSTVLPSTLKNDTKAPESESWFNKFRSKILTSDPTQDDPWATPKSWTDKLGSWLADNIAAELEEADYLIDPNTGEYLAQASEPAPAPASSSKPSSWTDIFKSWLRTNVPPEFDETHVIDPNNNNNHNKLLFLHLVMIIVIIIILNNVCMANGSRSFIVIGNHSMVVINDNNKNNKNNQAEWNTIRYPYKTVYGLPNSLRCLETVYHQFDECEISSHNEWNVTIDDYFYETRKFCCFVWSTLDCEQKIAEKCNIEFANKLEYDARKLFQSMCSRIGYSQNSMHCRWTAEQLQIASYIIVGLVFILFIIFTIIGLYKYNHRSSNNADLQNNQTEWDTVRYPYKSVYGLPNSLNCDESIINRFYECEKSSFHNWEVTIDDYFYETTKFCCFIWETMDCELDVAKKCNEEYSKKLESNTRDTFKKVCDQVNAAQKSLSCLWSKKTQTNFGIAMGVIGTILLAICAFYSLYKIGSWYKKLI</sequence>
<reference evidence="3 4" key="1">
    <citation type="journal article" date="2018" name="J. Allergy Clin. Immunol.">
        <title>High-quality assembly of Dermatophagoides pteronyssinus genome and transcriptome reveals a wide range of novel allergens.</title>
        <authorList>
            <person name="Liu X.Y."/>
            <person name="Yang K.Y."/>
            <person name="Wang M.Q."/>
            <person name="Kwok J.S."/>
            <person name="Zeng X."/>
            <person name="Yang Z."/>
            <person name="Xiao X.J."/>
            <person name="Lau C.P."/>
            <person name="Li Y."/>
            <person name="Huang Z.M."/>
            <person name="Ba J.G."/>
            <person name="Yim A.K."/>
            <person name="Ouyang C.Y."/>
            <person name="Ngai S.M."/>
            <person name="Chan T.F."/>
            <person name="Leung E.L."/>
            <person name="Liu L."/>
            <person name="Liu Z.G."/>
            <person name="Tsui S.K."/>
        </authorList>
    </citation>
    <scope>NUCLEOTIDE SEQUENCE [LARGE SCALE GENOMIC DNA]</scope>
    <source>
        <strain evidence="3">Derp</strain>
    </source>
</reference>
<proteinExistence type="predicted"/>
<dbReference type="Proteomes" id="UP000887458">
    <property type="component" value="Unassembled WGS sequence"/>
</dbReference>
<feature type="transmembrane region" description="Helical" evidence="2">
    <location>
        <begin position="873"/>
        <end position="893"/>
    </location>
</feature>
<evidence type="ECO:0000256" key="1">
    <source>
        <dbReference type="SAM" id="MobiDB-lite"/>
    </source>
</evidence>
<feature type="transmembrane region" description="Helical" evidence="2">
    <location>
        <begin position="476"/>
        <end position="500"/>
    </location>
</feature>
<name>A0ABQ8JQS9_DERPT</name>
<keyword evidence="2" id="KW-0812">Transmembrane</keyword>
<accession>A0ABQ8JQS9</accession>
<feature type="transmembrane region" description="Helical" evidence="2">
    <location>
        <begin position="1657"/>
        <end position="1679"/>
    </location>
</feature>
<dbReference type="EMBL" id="NJHN03000024">
    <property type="protein sequence ID" value="KAH9424963.1"/>
    <property type="molecule type" value="Genomic_DNA"/>
</dbReference>
<protein>
    <submittedName>
        <fullName evidence="3">Uncharacterized protein</fullName>
    </submittedName>
</protein>
<keyword evidence="2" id="KW-0472">Membrane</keyword>
<reference evidence="3 4" key="2">
    <citation type="journal article" date="2022" name="Mol. Biol. Evol.">
        <title>Comparative Genomics Reveals Insights into the Divergent Evolution of Astigmatic Mites and Household Pest Adaptations.</title>
        <authorList>
            <person name="Xiong Q."/>
            <person name="Wan A.T."/>
            <person name="Liu X."/>
            <person name="Fung C.S."/>
            <person name="Xiao X."/>
            <person name="Malainual N."/>
            <person name="Hou J."/>
            <person name="Wang L."/>
            <person name="Wang M."/>
            <person name="Yang K.Y."/>
            <person name="Cui Y."/>
            <person name="Leung E.L."/>
            <person name="Nong W."/>
            <person name="Shin S.K."/>
            <person name="Au S.W."/>
            <person name="Jeong K.Y."/>
            <person name="Chew F.T."/>
            <person name="Hui J.H."/>
            <person name="Leung T.F."/>
            <person name="Tungtrongchitr A."/>
            <person name="Zhong N."/>
            <person name="Liu Z."/>
            <person name="Tsui S.K."/>
        </authorList>
    </citation>
    <scope>NUCLEOTIDE SEQUENCE [LARGE SCALE GENOMIC DNA]</scope>
    <source>
        <strain evidence="3">Derp</strain>
    </source>
</reference>
<evidence type="ECO:0000313" key="3">
    <source>
        <dbReference type="EMBL" id="KAH9424963.1"/>
    </source>
</evidence>
<feature type="compositionally biased region" description="Low complexity" evidence="1">
    <location>
        <begin position="1098"/>
        <end position="1113"/>
    </location>
</feature>
<gene>
    <name evidence="3" type="ORF">DERP_009186</name>
</gene>
<evidence type="ECO:0000256" key="2">
    <source>
        <dbReference type="SAM" id="Phobius"/>
    </source>
</evidence>
<keyword evidence="4" id="KW-1185">Reference proteome</keyword>
<feature type="transmembrane region" description="Helical" evidence="2">
    <location>
        <begin position="1810"/>
        <end position="1831"/>
    </location>
</feature>
<keyword evidence="2" id="KW-1133">Transmembrane helix</keyword>
<feature type="transmembrane region" description="Helical" evidence="2">
    <location>
        <begin position="314"/>
        <end position="335"/>
    </location>
</feature>
<dbReference type="PANTHER" id="PTHR42264">
    <property type="entry name" value="EPHRIN_REC_LIKE DOMAIN-CONTAINING PROTEIN"/>
    <property type="match status" value="1"/>
</dbReference>
<organism evidence="3 4">
    <name type="scientific">Dermatophagoides pteronyssinus</name>
    <name type="common">European house dust mite</name>
    <dbReference type="NCBI Taxonomy" id="6956"/>
    <lineage>
        <taxon>Eukaryota</taxon>
        <taxon>Metazoa</taxon>
        <taxon>Ecdysozoa</taxon>
        <taxon>Arthropoda</taxon>
        <taxon>Chelicerata</taxon>
        <taxon>Arachnida</taxon>
        <taxon>Acari</taxon>
        <taxon>Acariformes</taxon>
        <taxon>Sarcoptiformes</taxon>
        <taxon>Astigmata</taxon>
        <taxon>Psoroptidia</taxon>
        <taxon>Analgoidea</taxon>
        <taxon>Pyroglyphidae</taxon>
        <taxon>Dermatophagoidinae</taxon>
        <taxon>Dermatophagoides</taxon>
    </lineage>
</organism>